<dbReference type="PANTHER" id="PTHR47829">
    <property type="entry name" value="HYDROLASE, PUTATIVE (AFU_ORTHOLOGUE AFUA_1G12880)-RELATED"/>
    <property type="match status" value="1"/>
</dbReference>
<dbReference type="NCBIfam" id="TIGR02247">
    <property type="entry name" value="HAD-1A3-hyp"/>
    <property type="match status" value="1"/>
</dbReference>
<feature type="domain" description="Aminoglycoside phosphotransferase" evidence="2">
    <location>
        <begin position="282"/>
        <end position="505"/>
    </location>
</feature>
<name>A0A8B9DRR8_ANSCY</name>
<dbReference type="InterPro" id="IPR006439">
    <property type="entry name" value="HAD-SF_hydro_IA"/>
</dbReference>
<evidence type="ECO:0000313" key="3">
    <source>
        <dbReference type="Ensembl" id="ENSACDP00005010647.1"/>
    </source>
</evidence>
<keyword evidence="1" id="KW-0007">Acetylation</keyword>
<protein>
    <recommendedName>
        <fullName evidence="2">Aminoglycoside phosphotransferase domain-containing protein</fullName>
    </recommendedName>
</protein>
<dbReference type="Proteomes" id="UP000694521">
    <property type="component" value="Unplaced"/>
</dbReference>
<dbReference type="PRINTS" id="PR00413">
    <property type="entry name" value="HADHALOGNASE"/>
</dbReference>
<keyword evidence="4" id="KW-1185">Reference proteome</keyword>
<dbReference type="NCBIfam" id="TIGR01509">
    <property type="entry name" value="HAD-SF-IA-v3"/>
    <property type="match status" value="1"/>
</dbReference>
<dbReference type="SFLD" id="SFLDS00003">
    <property type="entry name" value="Haloacid_Dehalogenase"/>
    <property type="match status" value="1"/>
</dbReference>
<dbReference type="Pfam" id="PF00702">
    <property type="entry name" value="Hydrolase"/>
    <property type="match status" value="1"/>
</dbReference>
<dbReference type="SFLD" id="SFLDG01129">
    <property type="entry name" value="C1.5:_HAD__Beta-PGM__Phosphata"/>
    <property type="match status" value="1"/>
</dbReference>
<dbReference type="InterPro" id="IPR023198">
    <property type="entry name" value="PGP-like_dom2"/>
</dbReference>
<dbReference type="CDD" id="cd02603">
    <property type="entry name" value="HAD_sEH-N_like"/>
    <property type="match status" value="1"/>
</dbReference>
<dbReference type="Gene3D" id="1.10.150.240">
    <property type="entry name" value="Putative phosphatase, domain 2"/>
    <property type="match status" value="1"/>
</dbReference>
<dbReference type="CDD" id="cd05154">
    <property type="entry name" value="ACAD10_11_N-like"/>
    <property type="match status" value="1"/>
</dbReference>
<sequence>MFLRRAARTPCPCWAGAPPHAAAASARRRRSGRSPYRAVVLDASGVLLPAPHRTAADWEARNCIPAGTIQRAVTSGGENSPSLKYSRGELTTVEFLQELGQECFEIANVCVPVDSFLSNLIRREMIKQLPTMAEAVQCIRAEGLKTALLSNSFRLSNGESFLPLDQQHFDVVVEAHREGKCKPDPRIYKLCLERLDVRPQESIFLDSSSQSLQTAARLGIKTVKVDDLEVALKELETHLDFPLQGFVPYTCSVRPTVEIPKDRLQKYLENVFSERATGPLVLRQFGRGRAARTYYVRFGDRSLVLKKELPDGQLPPGPAVGREYRVLKALSEAGVPVPAVLALCEDSSTLGAPFYLMEHCAGHIYSDAALAALLPSQRGAAYAAMSQVLAKIHGVDLGAARLEDYGERGNYIQQQVDSWTKQYRAVETDVIPAMERLIKWLPLHFPDSQEVTVVHGDFRVDNLVFHPERPEVLAVLGWKLSTLGDPISDLANNCMAFFLPPHFNAPRGSARWGLGHPGVPTAEEYCQMYCGHRGVERPENFHFYMAFAFFRLAAVLQGCYKRSLAGEEPNQRGPHAEFVADLAWDFAVKEGFRVFESLPAAKPCARRYSTWARQGPFLSRSCGTWPCPGAASVPQVPPLTSLSSLLGMAEGLYCKPERILDVQGSFLISQPRWTLPPLLELQVSRLWRSLPRLAGYGQASCDKWGCSPRALPPTLTEAQKSGPFSPVLPVQRSLAPFSWQGCLWEGKAERIFFVTVPPGALAGDGPSAGQGAAGAPRISSFFVLSACSPGRGCPCRLPCQQPTYPCPVRSVGSDRAGSGMPLGLWPCHRPGLSRTQRVLLQPWPLGAEGRGFCLVWWRGGRKQLPKRHTRSRLGSVAEMREYRQVPNGRVLKTHLFFLPAQGRAGQKTATRTPGSPAQALQTHFSVLLVDAGWLSVPVALGWLLFRRDLLGVVS</sequence>
<dbReference type="InterPro" id="IPR011945">
    <property type="entry name" value="HAD-SF_ppase_IA/epoxid_hydro_N"/>
</dbReference>
<dbReference type="InterPro" id="IPR002575">
    <property type="entry name" value="Aminoglycoside_PTrfase"/>
</dbReference>
<dbReference type="InterPro" id="IPR052898">
    <property type="entry name" value="ACAD10-like"/>
</dbReference>
<dbReference type="Gene3D" id="3.30.200.20">
    <property type="entry name" value="Phosphorylase Kinase, domain 1"/>
    <property type="match status" value="1"/>
</dbReference>
<dbReference type="InterPro" id="IPR036412">
    <property type="entry name" value="HAD-like_sf"/>
</dbReference>
<dbReference type="Pfam" id="PF01636">
    <property type="entry name" value="APH"/>
    <property type="match status" value="1"/>
</dbReference>
<dbReference type="InterPro" id="IPR011009">
    <property type="entry name" value="Kinase-like_dom_sf"/>
</dbReference>
<evidence type="ECO:0000259" key="2">
    <source>
        <dbReference type="Pfam" id="PF01636"/>
    </source>
</evidence>
<dbReference type="SUPFAM" id="SSF56784">
    <property type="entry name" value="HAD-like"/>
    <property type="match status" value="1"/>
</dbReference>
<dbReference type="Ensembl" id="ENSACDT00005012757.1">
    <property type="protein sequence ID" value="ENSACDP00005010647.1"/>
    <property type="gene ID" value="ENSACDG00005007752.1"/>
</dbReference>
<dbReference type="InterPro" id="IPR041726">
    <property type="entry name" value="ACAD10_11_N"/>
</dbReference>
<reference evidence="3" key="1">
    <citation type="submission" date="2025-08" db="UniProtKB">
        <authorList>
            <consortium name="Ensembl"/>
        </authorList>
    </citation>
    <scope>IDENTIFICATION</scope>
</reference>
<organism evidence="3 4">
    <name type="scientific">Anser cygnoides</name>
    <name type="common">Swan goose</name>
    <dbReference type="NCBI Taxonomy" id="8845"/>
    <lineage>
        <taxon>Eukaryota</taxon>
        <taxon>Metazoa</taxon>
        <taxon>Chordata</taxon>
        <taxon>Craniata</taxon>
        <taxon>Vertebrata</taxon>
        <taxon>Euteleostomi</taxon>
        <taxon>Archelosauria</taxon>
        <taxon>Archosauria</taxon>
        <taxon>Dinosauria</taxon>
        <taxon>Saurischia</taxon>
        <taxon>Theropoda</taxon>
        <taxon>Coelurosauria</taxon>
        <taxon>Aves</taxon>
        <taxon>Neognathae</taxon>
        <taxon>Galloanserae</taxon>
        <taxon>Anseriformes</taxon>
        <taxon>Anatidae</taxon>
        <taxon>Anserinae</taxon>
        <taxon>Anser</taxon>
    </lineage>
</organism>
<dbReference type="InterPro" id="IPR023214">
    <property type="entry name" value="HAD_sf"/>
</dbReference>
<dbReference type="AlphaFoldDB" id="A0A8B9DRR8"/>
<accession>A0A8B9DRR8</accession>
<reference evidence="3" key="2">
    <citation type="submission" date="2025-09" db="UniProtKB">
        <authorList>
            <consortium name="Ensembl"/>
        </authorList>
    </citation>
    <scope>IDENTIFICATION</scope>
</reference>
<dbReference type="Gene3D" id="3.40.50.1000">
    <property type="entry name" value="HAD superfamily/HAD-like"/>
    <property type="match status" value="1"/>
</dbReference>
<dbReference type="Gene3D" id="3.90.1200.10">
    <property type="match status" value="1"/>
</dbReference>
<dbReference type="SUPFAM" id="SSF56112">
    <property type="entry name" value="Protein kinase-like (PK-like)"/>
    <property type="match status" value="1"/>
</dbReference>
<dbReference type="PANTHER" id="PTHR47829:SF3">
    <property type="entry name" value="AMINOGLYCOSIDE PHOSPHOTRANSFERASE DOMAIN-CONTAINING PROTEIN"/>
    <property type="match status" value="1"/>
</dbReference>
<evidence type="ECO:0000256" key="1">
    <source>
        <dbReference type="ARBA" id="ARBA00022990"/>
    </source>
</evidence>
<evidence type="ECO:0000313" key="4">
    <source>
        <dbReference type="Proteomes" id="UP000694521"/>
    </source>
</evidence>
<proteinExistence type="predicted"/>